<sequence>MRCSAGRGRGSVVSGRGSPRPGHAARGAGRRSPGGCGGAGAGADPGAAGDRVPDRPVRGLARVRRTGAFPARLGFRARGRGGSRRGRVRRVHGGFDEPASAVDVTARRGRDGGGLRGELHGRQPCVPGAIAVGGDRRTARGRDRVPGDLAPMARPSGRPCQDRGSACRYRAGHRRGNHPRIRHPPVRRYRRRTSVTARRITRGLAAVIAVPTVFVLTTSPALATAAADPVAVTNTETVQARLQPSGKVDGVRIYEQLALVGKGKVKVVNPVSDKGIRNLDSWGGYTVKDGKMTVDATVDGEQRVRTVSDYDKKKLPITVAVTYTLNGKKLKEPGDVVGKKGLLEAHYVVENTSARSEEITITDGYGKQVKEQAEVVIPMVGQLTTVLPPEFGNVASNEANKAGDGKGGTKLSFTVTLFPPVGAATAEFGWSAQVKDAVVPEAELTALPVSPLDSPSFKSAVSGYQSGAEKGNDLVEGGGTLDTNLIKLRDGSQKLLSGLLQLNAGAKTLNEGLANKAAPGATQLSSGAAQLAGGLAELDTGASLLRTKTGEAANGADKLNTGAGKLAKGTKDLNAGAGKLANGTKDLNAGAGKLAKGAKDVNAGAGQLKAGTGKLASGLGEATGKAPALIDGLNKVGGGLKDVQDGLTLMYGQIGTLPKEAEPLHAGIAQLRAGIGSVDDAATLLGGLQRLKDQLNASGPGIDRMRGGVACVTDALDGVSNGKKTRYSEECYGAAAALLNGPAGKSNELPESDKIKKLILDSVLTQLGTTDQTRPDLDQSLPSSATLQQALAYLKGRLTERAVPGLAQLQCGLDNRVSGCPAAKPGLQQGLQAVDAGVTKLVSTVVGKVQGGIGTPKDKPTDKTLRGGINGLQGGVGQIQAGGKTLLTGLTQLSDGADQVDGGMGSLLKGTGQLKTGAGTLAAGTGKLKTGAGTLAAGTGQLNAGVGVLLAGTKRLDNGLFLLSGGTGKLSDGVGKARDGSDQVAQGSKDLATGIGSAAEGSGKLAEGLKTAADGAPAIPEGAGRLSTEGAQVLKKKGADTALDFGRRYSMLAAAANRAKTEAMPVGAPEGATTATAYSLKLAGDTGEGGRSWIRLLAGLALFGAAIGATSVIRRRATS</sequence>
<feature type="compositionally biased region" description="Gly residues" evidence="1">
    <location>
        <begin position="32"/>
        <end position="43"/>
    </location>
</feature>
<evidence type="ECO:0000313" key="4">
    <source>
        <dbReference type="Proteomes" id="UP000295124"/>
    </source>
</evidence>
<dbReference type="InterPro" id="IPR023908">
    <property type="entry name" value="xxxLxxG_rpt"/>
</dbReference>
<dbReference type="OrthoDB" id="3199549at2"/>
<dbReference type="EMBL" id="SMKX01000033">
    <property type="protein sequence ID" value="TDD59620.1"/>
    <property type="molecule type" value="Genomic_DNA"/>
</dbReference>
<keyword evidence="2" id="KW-0472">Membrane</keyword>
<feature type="compositionally biased region" description="Basic and acidic residues" evidence="1">
    <location>
        <begin position="136"/>
        <end position="146"/>
    </location>
</feature>
<keyword evidence="2" id="KW-0812">Transmembrane</keyword>
<keyword evidence="2" id="KW-1133">Transmembrane helix</keyword>
<dbReference type="NCBIfam" id="TIGR03057">
    <property type="entry name" value="xxxLxxG_by_4"/>
    <property type="match status" value="7"/>
</dbReference>
<feature type="transmembrane region" description="Helical" evidence="2">
    <location>
        <begin position="1093"/>
        <end position="1113"/>
    </location>
</feature>
<dbReference type="Proteomes" id="UP000295124">
    <property type="component" value="Unassembled WGS sequence"/>
</dbReference>
<feature type="region of interest" description="Disordered" evidence="1">
    <location>
        <begin position="1"/>
        <end position="58"/>
    </location>
</feature>
<accession>A0A4R4ZMX3</accession>
<feature type="region of interest" description="Disordered" evidence="1">
    <location>
        <begin position="136"/>
        <end position="165"/>
    </location>
</feature>
<name>A0A4R4ZMX3_9ACTN</name>
<feature type="compositionally biased region" description="Low complexity" evidence="1">
    <location>
        <begin position="10"/>
        <end position="31"/>
    </location>
</feature>
<proteinExistence type="predicted"/>
<protein>
    <submittedName>
        <fullName evidence="3">Uncharacterized protein</fullName>
    </submittedName>
</protein>
<comment type="caution">
    <text evidence="3">The sequence shown here is derived from an EMBL/GenBank/DDBJ whole genome shotgun (WGS) entry which is preliminary data.</text>
</comment>
<dbReference type="AlphaFoldDB" id="A0A4R4ZMX3"/>
<organism evidence="3 4">
    <name type="scientific">Kribbella antibiotica</name>
    <dbReference type="NCBI Taxonomy" id="190195"/>
    <lineage>
        <taxon>Bacteria</taxon>
        <taxon>Bacillati</taxon>
        <taxon>Actinomycetota</taxon>
        <taxon>Actinomycetes</taxon>
        <taxon>Propionibacteriales</taxon>
        <taxon>Kribbellaceae</taxon>
        <taxon>Kribbella</taxon>
    </lineage>
</organism>
<keyword evidence="4" id="KW-1185">Reference proteome</keyword>
<reference evidence="3 4" key="1">
    <citation type="submission" date="2019-03" db="EMBL/GenBank/DDBJ databases">
        <title>Draft genome sequences of novel Actinobacteria.</title>
        <authorList>
            <person name="Sahin N."/>
            <person name="Ay H."/>
            <person name="Saygin H."/>
        </authorList>
    </citation>
    <scope>NUCLEOTIDE SEQUENCE [LARGE SCALE GENOMIC DNA]</scope>
    <source>
        <strain evidence="3 4">JCM 13523</strain>
    </source>
</reference>
<gene>
    <name evidence="3" type="ORF">E1263_14110</name>
</gene>
<evidence type="ECO:0000313" key="3">
    <source>
        <dbReference type="EMBL" id="TDD59620.1"/>
    </source>
</evidence>
<evidence type="ECO:0000256" key="2">
    <source>
        <dbReference type="SAM" id="Phobius"/>
    </source>
</evidence>
<evidence type="ECO:0000256" key="1">
    <source>
        <dbReference type="SAM" id="MobiDB-lite"/>
    </source>
</evidence>